<name>A9NKE2_PICSI</name>
<dbReference type="Pfam" id="PF25433">
    <property type="entry name" value="DUF7895"/>
    <property type="match status" value="1"/>
</dbReference>
<proteinExistence type="evidence at transcript level"/>
<reference evidence="2" key="1">
    <citation type="journal article" date="2008" name="BMC Genomics">
        <title>A conifer genomics resource of 200,000 spruce (Picea spp.) ESTs and 6,464 high-quality, sequence-finished full-length cDNAs for Sitka spruce (Picea sitchensis).</title>
        <authorList>
            <person name="Ralph S.G."/>
            <person name="Chun H.J."/>
            <person name="Kolosova N."/>
            <person name="Cooper D."/>
            <person name="Oddy C."/>
            <person name="Ritland C.E."/>
            <person name="Kirkpatrick R."/>
            <person name="Moore R."/>
            <person name="Barber S."/>
            <person name="Holt R.A."/>
            <person name="Jones S.J."/>
            <person name="Marra M.A."/>
            <person name="Douglas C.J."/>
            <person name="Ritland K."/>
            <person name="Bohlmann J."/>
        </authorList>
    </citation>
    <scope>NUCLEOTIDE SEQUENCE</scope>
    <source>
        <tissue evidence="2">Green portion of the leader tissue</tissue>
    </source>
</reference>
<feature type="domain" description="DUF7895" evidence="1">
    <location>
        <begin position="23"/>
        <end position="95"/>
    </location>
</feature>
<dbReference type="EMBL" id="EF081721">
    <property type="protein sequence ID" value="ABK21103.1"/>
    <property type="molecule type" value="mRNA"/>
</dbReference>
<sequence>MVVGAAVTSLARMNKSTTIEPKQKICEVCNGSGICGECNGEGFILKNLSEAAAAKARQNAKTAATRYTAGLAKKWNYCPKCSGSRGCIVCDGRGTIK</sequence>
<dbReference type="PANTHER" id="PTHR37230:SF1">
    <property type="entry name" value="OS06G0731300 PROTEIN"/>
    <property type="match status" value="1"/>
</dbReference>
<protein>
    <recommendedName>
        <fullName evidence="1">DUF7895 domain-containing protein</fullName>
    </recommendedName>
</protein>
<evidence type="ECO:0000313" key="2">
    <source>
        <dbReference type="EMBL" id="ABK21103.1"/>
    </source>
</evidence>
<evidence type="ECO:0000259" key="1">
    <source>
        <dbReference type="Pfam" id="PF25433"/>
    </source>
</evidence>
<dbReference type="AlphaFoldDB" id="A9NKE2"/>
<dbReference type="PANTHER" id="PTHR37230">
    <property type="entry name" value="OS06G0731300 PROTEIN"/>
    <property type="match status" value="1"/>
</dbReference>
<organism evidence="2">
    <name type="scientific">Picea sitchensis</name>
    <name type="common">Sitka spruce</name>
    <name type="synonym">Pinus sitchensis</name>
    <dbReference type="NCBI Taxonomy" id="3332"/>
    <lineage>
        <taxon>Eukaryota</taxon>
        <taxon>Viridiplantae</taxon>
        <taxon>Streptophyta</taxon>
        <taxon>Embryophyta</taxon>
        <taxon>Tracheophyta</taxon>
        <taxon>Spermatophyta</taxon>
        <taxon>Pinopsida</taxon>
        <taxon>Pinidae</taxon>
        <taxon>Conifers I</taxon>
        <taxon>Pinales</taxon>
        <taxon>Pinaceae</taxon>
        <taxon>Picea</taxon>
    </lineage>
</organism>
<dbReference type="InterPro" id="IPR057217">
    <property type="entry name" value="DUF7895"/>
</dbReference>
<accession>A9NKE2</accession>